<feature type="region of interest" description="Disordered" evidence="2">
    <location>
        <begin position="756"/>
        <end position="856"/>
    </location>
</feature>
<dbReference type="OrthoDB" id="4065796at2759"/>
<sequence length="856" mass="96044">MTVSKPISTVLLVGNNPNITFYTSRLQNANNNLDLFHVSDSKSNIFSIETETYGKEQFELDNHFTSIDHLIEALNQISSGQIFFDLIILNASSLQQLSLISSQLKHLINQDSIIVIESSGFIQIDSYFNGLDSQNIIVNILSDYNICQINPNGYKQLNNKSTNSKFSLTLGKSDNINSIEYPKETKTKLQNLETFLKKFFTNDTIDFCDYSPSKFSTKEWSMAIPKICLDPLLVLLEENEPTDLLDNILAKPLISGLITETMTIAKTLNVKLDTNIDNEDKILKVWSDNYSENTEGKNENVPSILYHFINKSNIPLNFDLLVLQPILLADNFGIKTPYLEFLFAMLSQFEKINLNQSKWFTRTIDYNSLLKENDELRKELKTNKKVSNDEKIENDLNAKQFLDRINELQGQLDASKCEIETLKASISHSNEDNPSAGLGIIKSKSNNNSIEPDHDRSLVAPSMISERSQEKPLDIPSYNNNNKDNKDNSLENDEKEQSLKEREIELQRKELDLKQRELVFKQQSILQQQRQITHKQQQYYQSPQLPTETFATPPRSPVINNHSSNDSRKASYTKLHNINKNGRSTSNTNPTLLANNFVDPISSGLPPLQTSNMDSFGESSSSPNVPYHQHHAIKPTSRKNRTSNMPRIGNPSSLTSNSLNNNTSNPSTPLSPGFGSTRVSSFPSPPLNNHHNNNNNGINNYKLRDNILNTSGLDMPTPNKVRNSPVLGVNNNNNHNNNNNNGQRQISTSTMLDHATENKFPINGGPAPIDSDLPSGPNVNSMSPTIPELAQPKYQFSSFSNTNSNSNPSSNDTTADTSNEHTGETDDNGAHAADGSEKKKKKKFGGLFKKKDKKKK</sequence>
<feature type="compositionally biased region" description="Basic residues" evidence="2">
    <location>
        <begin position="628"/>
        <end position="641"/>
    </location>
</feature>
<dbReference type="OMA" id="PKICLDP"/>
<dbReference type="GeneID" id="11496311"/>
<dbReference type="EMBL" id="HE580269">
    <property type="protein sequence ID" value="CCD24178.1"/>
    <property type="molecule type" value="Genomic_DNA"/>
</dbReference>
<evidence type="ECO:0000313" key="5">
    <source>
        <dbReference type="Proteomes" id="UP000000689"/>
    </source>
</evidence>
<feature type="coiled-coil region" evidence="1">
    <location>
        <begin position="366"/>
        <end position="425"/>
    </location>
</feature>
<dbReference type="KEGG" id="ndi:NDAI_0C05190"/>
<feature type="compositionally biased region" description="Polar residues" evidence="2">
    <location>
        <begin position="608"/>
        <end position="624"/>
    </location>
</feature>
<keyword evidence="1" id="KW-0175">Coiled coil</keyword>
<dbReference type="eggNOG" id="ENOG502QT3Z">
    <property type="taxonomic scope" value="Eukaryota"/>
</dbReference>
<dbReference type="PANTHER" id="PTHR21708:SF25">
    <property type="entry name" value="PROTEIN PAM1-RELATED"/>
    <property type="match status" value="1"/>
</dbReference>
<dbReference type="RefSeq" id="XP_003669421.1">
    <property type="nucleotide sequence ID" value="XM_003669373.1"/>
</dbReference>
<feature type="region of interest" description="Disordered" evidence="2">
    <location>
        <begin position="603"/>
        <end position="702"/>
    </location>
</feature>
<dbReference type="InterPro" id="IPR013752">
    <property type="entry name" value="KPA_reductase"/>
</dbReference>
<proteinExistence type="predicted"/>
<accession>G0W8R7</accession>
<dbReference type="InterPro" id="IPR013328">
    <property type="entry name" value="6PGD_dom2"/>
</dbReference>
<evidence type="ECO:0000259" key="3">
    <source>
        <dbReference type="Pfam" id="PF08546"/>
    </source>
</evidence>
<feature type="domain" description="Ketopantoate reductase C-terminal" evidence="3">
    <location>
        <begin position="216"/>
        <end position="349"/>
    </location>
</feature>
<reference evidence="4 5" key="1">
    <citation type="journal article" date="2011" name="Proc. Natl. Acad. Sci. U.S.A.">
        <title>Evolutionary erosion of yeast sex chromosomes by mating-type switching accidents.</title>
        <authorList>
            <person name="Gordon J.L."/>
            <person name="Armisen D."/>
            <person name="Proux-Wera E."/>
            <person name="Oheigeartaigh S.S."/>
            <person name="Byrne K.P."/>
            <person name="Wolfe K.H."/>
        </authorList>
    </citation>
    <scope>NUCLEOTIDE SEQUENCE [LARGE SCALE GENOMIC DNA]</scope>
    <source>
        <strain evidence="5">ATCC 10597 / BCRC 20456 / CBS 421 / NBRC 0211 / NRRL Y-12639</strain>
    </source>
</reference>
<dbReference type="Pfam" id="PF08546">
    <property type="entry name" value="ApbA_C"/>
    <property type="match status" value="1"/>
</dbReference>
<name>G0W8R7_NAUDC</name>
<dbReference type="HOGENOM" id="CLU_010717_0_0_1"/>
<organism evidence="4 5">
    <name type="scientific">Naumovozyma dairenensis (strain ATCC 10597 / BCRC 20456 / CBS 421 / NBRC 0211 / NRRL Y-12639)</name>
    <name type="common">Saccharomyces dairenensis</name>
    <dbReference type="NCBI Taxonomy" id="1071378"/>
    <lineage>
        <taxon>Eukaryota</taxon>
        <taxon>Fungi</taxon>
        <taxon>Dikarya</taxon>
        <taxon>Ascomycota</taxon>
        <taxon>Saccharomycotina</taxon>
        <taxon>Saccharomycetes</taxon>
        <taxon>Saccharomycetales</taxon>
        <taxon>Saccharomycetaceae</taxon>
        <taxon>Naumovozyma</taxon>
    </lineage>
</organism>
<feature type="region of interest" description="Disordered" evidence="2">
    <location>
        <begin position="537"/>
        <end position="569"/>
    </location>
</feature>
<gene>
    <name evidence="4" type="primary">NDAI0C05190</name>
    <name evidence="4" type="ordered locus">NDAI_0C05190</name>
</gene>
<keyword evidence="5" id="KW-1185">Reference proteome</keyword>
<dbReference type="AlphaFoldDB" id="G0W8R7"/>
<dbReference type="Gene3D" id="1.10.1040.10">
    <property type="entry name" value="N-(1-d-carboxylethyl)-l-norvaline Dehydrogenase, domain 2"/>
    <property type="match status" value="1"/>
</dbReference>
<feature type="compositionally biased region" description="Low complexity" evidence="2">
    <location>
        <begin position="796"/>
        <end position="817"/>
    </location>
</feature>
<dbReference type="GO" id="GO:0005737">
    <property type="term" value="C:cytoplasm"/>
    <property type="evidence" value="ECO:0007669"/>
    <property type="project" value="TreeGrafter"/>
</dbReference>
<feature type="compositionally biased region" description="Low complexity" evidence="2">
    <location>
        <begin position="688"/>
        <end position="700"/>
    </location>
</feature>
<dbReference type="InterPro" id="IPR051402">
    <property type="entry name" value="KPR-Related"/>
</dbReference>
<feature type="compositionally biased region" description="Low complexity" evidence="2">
    <location>
        <begin position="650"/>
        <end position="672"/>
    </location>
</feature>
<evidence type="ECO:0000256" key="1">
    <source>
        <dbReference type="SAM" id="Coils"/>
    </source>
</evidence>
<feature type="region of interest" description="Disordered" evidence="2">
    <location>
        <begin position="428"/>
        <end position="499"/>
    </location>
</feature>
<feature type="compositionally biased region" description="Basic residues" evidence="2">
    <location>
        <begin position="838"/>
        <end position="856"/>
    </location>
</feature>
<protein>
    <recommendedName>
        <fullName evidence="3">Ketopantoate reductase C-terminal domain-containing protein</fullName>
    </recommendedName>
</protein>
<evidence type="ECO:0000256" key="2">
    <source>
        <dbReference type="SAM" id="MobiDB-lite"/>
    </source>
</evidence>
<dbReference type="PANTHER" id="PTHR21708">
    <property type="entry name" value="PROBABLE 2-DEHYDROPANTOATE 2-REDUCTASE"/>
    <property type="match status" value="1"/>
</dbReference>
<evidence type="ECO:0000313" key="4">
    <source>
        <dbReference type="EMBL" id="CCD24178.1"/>
    </source>
</evidence>
<dbReference type="Proteomes" id="UP000000689">
    <property type="component" value="Chromosome 3"/>
</dbReference>